<evidence type="ECO:0000313" key="12">
    <source>
        <dbReference type="EMBL" id="ORX71632.1"/>
    </source>
</evidence>
<evidence type="ECO:0000256" key="5">
    <source>
        <dbReference type="ARBA" id="ARBA00022737"/>
    </source>
</evidence>
<dbReference type="OrthoDB" id="10266426at2759"/>
<keyword evidence="4 9" id="KW-0812">Transmembrane</keyword>
<evidence type="ECO:0000256" key="11">
    <source>
        <dbReference type="SAM" id="MobiDB-lite"/>
    </source>
</evidence>
<dbReference type="GO" id="GO:0015215">
    <property type="term" value="F:nucleotide transmembrane transporter activity"/>
    <property type="evidence" value="ECO:0007669"/>
    <property type="project" value="UniProtKB-ARBA"/>
</dbReference>
<evidence type="ECO:0000256" key="6">
    <source>
        <dbReference type="ARBA" id="ARBA00022989"/>
    </source>
</evidence>
<dbReference type="EMBL" id="MCFD01000004">
    <property type="protein sequence ID" value="ORX71632.1"/>
    <property type="molecule type" value="Genomic_DNA"/>
</dbReference>
<proteinExistence type="inferred from homology"/>
<evidence type="ECO:0000256" key="3">
    <source>
        <dbReference type="ARBA" id="ARBA00022448"/>
    </source>
</evidence>
<feature type="repeat" description="Solcar" evidence="9">
    <location>
        <begin position="340"/>
        <end position="427"/>
    </location>
</feature>
<keyword evidence="6" id="KW-1133">Transmembrane helix</keyword>
<evidence type="ECO:0000256" key="9">
    <source>
        <dbReference type="PROSITE-ProRule" id="PRU00282"/>
    </source>
</evidence>
<sequence length="428" mass="46888">MSKIAAASTQPPPDTRAPFVGSTAETNSVLYQQMHSERDHYWPSGGIPPHRDTGDQRLQGAEPRAQYQHSHAFMSGDITLVPERRPGDVVGENLGQSTAAIGMGGGRERQLLNKLPAKDEGALQDIRQGSTQAAAPFWSQSLKNSIAGAGAGAVSSIVTCPLDVVKTRLQYQGVLQEKYRRLGHKPYRGTFSTLERIAAEEGMRGLYRGLAPMLMGYLPTWGIYFAAYEGLKAKTSQVLGCQPGHAAVHVVSAMGAGATTSLLTNPVWVLKSRFMTQSAFTDYQYTSMWHAVKVIQAHEGWIGFYKGLGTSLLGVTHVAVQFPLYEQLKAVLNDDPTHQLASSRILLASAISKMFASSVTYPHEVIRTRLQNQSTHPPKYRGIAHAVRLIYKEEGVSAFYRGLSTNLIRTVPASMMTLLTYELLIRML</sequence>
<dbReference type="InterPro" id="IPR002067">
    <property type="entry name" value="MCP"/>
</dbReference>
<keyword evidence="13" id="KW-1185">Reference proteome</keyword>
<keyword evidence="8 9" id="KW-0472">Membrane</keyword>
<evidence type="ECO:0000256" key="1">
    <source>
        <dbReference type="ARBA" id="ARBA00004225"/>
    </source>
</evidence>
<keyword evidence="7" id="KW-0496">Mitochondrion</keyword>
<organism evidence="12 13">
    <name type="scientific">Linderina pennispora</name>
    <dbReference type="NCBI Taxonomy" id="61395"/>
    <lineage>
        <taxon>Eukaryota</taxon>
        <taxon>Fungi</taxon>
        <taxon>Fungi incertae sedis</taxon>
        <taxon>Zoopagomycota</taxon>
        <taxon>Kickxellomycotina</taxon>
        <taxon>Kickxellomycetes</taxon>
        <taxon>Kickxellales</taxon>
        <taxon>Kickxellaceae</taxon>
        <taxon>Linderina</taxon>
    </lineage>
</organism>
<evidence type="ECO:0000256" key="2">
    <source>
        <dbReference type="ARBA" id="ARBA00006375"/>
    </source>
</evidence>
<evidence type="ECO:0000256" key="10">
    <source>
        <dbReference type="RuleBase" id="RU000488"/>
    </source>
</evidence>
<comment type="caution">
    <text evidence="12">The sequence shown here is derived from an EMBL/GenBank/DDBJ whole genome shotgun (WGS) entry which is preliminary data.</text>
</comment>
<dbReference type="PROSITE" id="PS50920">
    <property type="entry name" value="SOLCAR"/>
    <property type="match status" value="3"/>
</dbReference>
<evidence type="ECO:0000256" key="8">
    <source>
        <dbReference type="ARBA" id="ARBA00023136"/>
    </source>
</evidence>
<protein>
    <submittedName>
        <fullName evidence="12">Mitochondrial carrier</fullName>
    </submittedName>
</protein>
<feature type="repeat" description="Solcar" evidence="9">
    <location>
        <begin position="139"/>
        <end position="234"/>
    </location>
</feature>
<keyword evidence="3 10" id="KW-0813">Transport</keyword>
<dbReference type="SUPFAM" id="SSF103506">
    <property type="entry name" value="Mitochondrial carrier"/>
    <property type="match status" value="1"/>
</dbReference>
<dbReference type="PRINTS" id="PR00926">
    <property type="entry name" value="MITOCARRIER"/>
</dbReference>
<comment type="similarity">
    <text evidence="2 10">Belongs to the mitochondrial carrier (TC 2.A.29) family.</text>
</comment>
<feature type="region of interest" description="Disordered" evidence="11">
    <location>
        <begin position="39"/>
        <end position="60"/>
    </location>
</feature>
<dbReference type="STRING" id="61395.A0A1Y1WDV6"/>
<dbReference type="PANTHER" id="PTHR45683">
    <property type="entry name" value="MITOCHONDRIAL NICOTINAMIDE ADENINE DINUCLEOTIDE TRANSPORTER 1-RELATED-RELATED"/>
    <property type="match status" value="1"/>
</dbReference>
<dbReference type="Pfam" id="PF00153">
    <property type="entry name" value="Mito_carr"/>
    <property type="match status" value="3"/>
</dbReference>
<dbReference type="Gene3D" id="1.50.40.10">
    <property type="entry name" value="Mitochondrial carrier domain"/>
    <property type="match status" value="2"/>
</dbReference>
<dbReference type="GO" id="GO:0031966">
    <property type="term" value="C:mitochondrial membrane"/>
    <property type="evidence" value="ECO:0007669"/>
    <property type="project" value="UniProtKB-SubCell"/>
</dbReference>
<comment type="subcellular location">
    <subcellularLocation>
        <location evidence="1">Mitochondrion membrane</location>
        <topology evidence="1">Multi-pass membrane protein</topology>
    </subcellularLocation>
</comment>
<dbReference type="RefSeq" id="XP_040745147.1">
    <property type="nucleotide sequence ID" value="XM_040887145.1"/>
</dbReference>
<keyword evidence="5" id="KW-0677">Repeat</keyword>
<reference evidence="12 13" key="1">
    <citation type="submission" date="2016-07" db="EMBL/GenBank/DDBJ databases">
        <title>Pervasive Adenine N6-methylation of Active Genes in Fungi.</title>
        <authorList>
            <consortium name="DOE Joint Genome Institute"/>
            <person name="Mondo S.J."/>
            <person name="Dannebaum R.O."/>
            <person name="Kuo R.C."/>
            <person name="Labutti K."/>
            <person name="Haridas S."/>
            <person name="Kuo A."/>
            <person name="Salamov A."/>
            <person name="Ahrendt S.R."/>
            <person name="Lipzen A."/>
            <person name="Sullivan W."/>
            <person name="Andreopoulos W.B."/>
            <person name="Clum A."/>
            <person name="Lindquist E."/>
            <person name="Daum C."/>
            <person name="Ramamoorthy G.K."/>
            <person name="Gryganskyi A."/>
            <person name="Culley D."/>
            <person name="Magnuson J.K."/>
            <person name="James T.Y."/>
            <person name="O'Malley M.A."/>
            <person name="Stajich J.E."/>
            <person name="Spatafora J.W."/>
            <person name="Visel A."/>
            <person name="Grigoriev I.V."/>
        </authorList>
    </citation>
    <scope>NUCLEOTIDE SEQUENCE [LARGE SCALE GENOMIC DNA]</scope>
    <source>
        <strain evidence="12 13">ATCC 12442</strain>
    </source>
</reference>
<dbReference type="AlphaFoldDB" id="A0A1Y1WDV6"/>
<accession>A0A1Y1WDV6</accession>
<evidence type="ECO:0000313" key="13">
    <source>
        <dbReference type="Proteomes" id="UP000193922"/>
    </source>
</evidence>
<dbReference type="InterPro" id="IPR044712">
    <property type="entry name" value="SLC25A32-like"/>
</dbReference>
<name>A0A1Y1WDV6_9FUNG</name>
<evidence type="ECO:0000256" key="4">
    <source>
        <dbReference type="ARBA" id="ARBA00022692"/>
    </source>
</evidence>
<dbReference type="FunFam" id="1.50.40.10:FF:000075">
    <property type="entry name" value="Nicotinamide adenine dinucleotide transporter 2, mitochondrial"/>
    <property type="match status" value="1"/>
</dbReference>
<dbReference type="InterPro" id="IPR018108">
    <property type="entry name" value="MCP_transmembrane"/>
</dbReference>
<dbReference type="GeneID" id="63803793"/>
<dbReference type="InterPro" id="IPR023395">
    <property type="entry name" value="MCP_dom_sf"/>
</dbReference>
<feature type="repeat" description="Solcar" evidence="9">
    <location>
        <begin position="244"/>
        <end position="331"/>
    </location>
</feature>
<dbReference type="Proteomes" id="UP000193922">
    <property type="component" value="Unassembled WGS sequence"/>
</dbReference>
<evidence type="ECO:0000256" key="7">
    <source>
        <dbReference type="ARBA" id="ARBA00023128"/>
    </source>
</evidence>
<gene>
    <name evidence="12" type="ORF">DL89DRAFT_266623</name>
</gene>